<gene>
    <name evidence="4" type="primary">LOC111431163</name>
</gene>
<dbReference type="GO" id="GO:0003723">
    <property type="term" value="F:RNA binding"/>
    <property type="evidence" value="ECO:0007669"/>
    <property type="project" value="InterPro"/>
</dbReference>
<keyword evidence="3" id="KW-1185">Reference proteome</keyword>
<evidence type="ECO:0000256" key="2">
    <source>
        <dbReference type="PROSITE-ProRule" id="PRU00708"/>
    </source>
</evidence>
<feature type="repeat" description="PPR" evidence="2">
    <location>
        <begin position="213"/>
        <end position="247"/>
    </location>
</feature>
<dbReference type="RefSeq" id="XP_022923483.1">
    <property type="nucleotide sequence ID" value="XM_023067715.1"/>
</dbReference>
<dbReference type="InterPro" id="IPR002885">
    <property type="entry name" value="PPR_rpt"/>
</dbReference>
<reference evidence="4" key="1">
    <citation type="submission" date="2025-08" db="UniProtKB">
        <authorList>
            <consortium name="RefSeq"/>
        </authorList>
    </citation>
    <scope>IDENTIFICATION</scope>
    <source>
        <tissue evidence="4">Young leaves</tissue>
    </source>
</reference>
<dbReference type="Pfam" id="PF12854">
    <property type="entry name" value="PPR_1"/>
    <property type="match status" value="1"/>
</dbReference>
<evidence type="ECO:0000313" key="3">
    <source>
        <dbReference type="Proteomes" id="UP000504609"/>
    </source>
</evidence>
<dbReference type="GeneID" id="111431163"/>
<dbReference type="KEGG" id="cmos:111431163"/>
<dbReference type="GO" id="GO:0009451">
    <property type="term" value="P:RNA modification"/>
    <property type="evidence" value="ECO:0007669"/>
    <property type="project" value="InterPro"/>
</dbReference>
<dbReference type="Pfam" id="PF20431">
    <property type="entry name" value="E_motif"/>
    <property type="match status" value="1"/>
</dbReference>
<keyword evidence="1" id="KW-0677">Repeat</keyword>
<organism evidence="3 4">
    <name type="scientific">Cucurbita moschata</name>
    <name type="common">Winter crookneck squash</name>
    <name type="synonym">Cucurbita pepo var. moschata</name>
    <dbReference type="NCBI Taxonomy" id="3662"/>
    <lineage>
        <taxon>Eukaryota</taxon>
        <taxon>Viridiplantae</taxon>
        <taxon>Streptophyta</taxon>
        <taxon>Embryophyta</taxon>
        <taxon>Tracheophyta</taxon>
        <taxon>Spermatophyta</taxon>
        <taxon>Magnoliopsida</taxon>
        <taxon>eudicotyledons</taxon>
        <taxon>Gunneridae</taxon>
        <taxon>Pentapetalae</taxon>
        <taxon>rosids</taxon>
        <taxon>fabids</taxon>
        <taxon>Cucurbitales</taxon>
        <taxon>Cucurbitaceae</taxon>
        <taxon>Cucurbiteae</taxon>
        <taxon>Cucurbita</taxon>
    </lineage>
</organism>
<dbReference type="FunFam" id="1.25.40.10:FF:000090">
    <property type="entry name" value="Pentatricopeptide repeat-containing protein, chloroplastic"/>
    <property type="match status" value="1"/>
</dbReference>
<dbReference type="PANTHER" id="PTHR47926">
    <property type="entry name" value="PENTATRICOPEPTIDE REPEAT-CONTAINING PROTEIN"/>
    <property type="match status" value="1"/>
</dbReference>
<dbReference type="Pfam" id="PF01535">
    <property type="entry name" value="PPR"/>
    <property type="match status" value="4"/>
</dbReference>
<dbReference type="FunFam" id="1.25.40.10:FF:000285">
    <property type="entry name" value="Pentatricopeptide repeat-containing protein, chloroplastic"/>
    <property type="match status" value="1"/>
</dbReference>
<accession>A0A6J1E9S2</accession>
<evidence type="ECO:0000313" key="4">
    <source>
        <dbReference type="RefSeq" id="XP_022923483.1"/>
    </source>
</evidence>
<dbReference type="AlphaFoldDB" id="A0A6J1E9S2"/>
<dbReference type="Proteomes" id="UP000504609">
    <property type="component" value="Unplaced"/>
</dbReference>
<dbReference type="Pfam" id="PF13041">
    <property type="entry name" value="PPR_2"/>
    <property type="match status" value="2"/>
</dbReference>
<evidence type="ECO:0000256" key="1">
    <source>
        <dbReference type="ARBA" id="ARBA00022737"/>
    </source>
</evidence>
<feature type="repeat" description="PPR" evidence="2">
    <location>
        <begin position="275"/>
        <end position="309"/>
    </location>
</feature>
<proteinExistence type="predicted"/>
<dbReference type="NCBIfam" id="TIGR00756">
    <property type="entry name" value="PPR"/>
    <property type="match status" value="3"/>
</dbReference>
<feature type="repeat" description="PPR" evidence="2">
    <location>
        <begin position="407"/>
        <end position="437"/>
    </location>
</feature>
<protein>
    <submittedName>
        <fullName evidence="4">Pentatricopeptide repeat-containing protein At5g47460</fullName>
    </submittedName>
</protein>
<dbReference type="InterPro" id="IPR011990">
    <property type="entry name" value="TPR-like_helical_dom_sf"/>
</dbReference>
<dbReference type="InterPro" id="IPR046848">
    <property type="entry name" value="E_motif"/>
</dbReference>
<name>A0A6J1E9S2_CUCMO</name>
<dbReference type="InterPro" id="IPR046960">
    <property type="entry name" value="PPR_At4g14850-like_plant"/>
</dbReference>
<dbReference type="FunFam" id="1.25.40.10:FF:000606">
    <property type="entry name" value="Putative pentatricopeptide repeat-containing protein"/>
    <property type="match status" value="1"/>
</dbReference>
<dbReference type="PROSITE" id="PS51375">
    <property type="entry name" value="PPR"/>
    <property type="match status" value="3"/>
</dbReference>
<dbReference type="FunFam" id="1.25.40.10:FF:001486">
    <property type="entry name" value="Pentatricopeptide repeat-containing protein mitochondrial"/>
    <property type="match status" value="1"/>
</dbReference>
<dbReference type="Gene3D" id="1.25.40.10">
    <property type="entry name" value="Tetratricopeptide repeat domain"/>
    <property type="match status" value="5"/>
</dbReference>
<sequence>MQRSFATKLQLYLQTQNPLLQKFAATISIQNACNFQPCFSTNYQDPWTSFRMVLAGGGRTAELALAEAFQALKCNPNGYALVQLVRACTTHAWDSCGRQLHSYILRSGFASNVFVGTAMVNFYVKSESFDSAHKVFDEMPQPNLVSWNSLISGYVHCGQFRNALSSFIALDGSENLVDSYSLSAALSASGQLGLLILGQSIHSKAVKLGLENNTIVANCLIDMYGKCESFEEAVKVFNDMIDKDTISWNSVIAASARNGRLEQASSYLRQMPRPDTISYNELINGCAQFGDIEEAVEILSTMDSPNSSSWNAVLTGYVDRDEAWKALSFFTKMHSCNVDMDQFTFSSILSGVAGLSALTWGSSIHCCITKRGLDTSTVVGSALIDMYSKCGHVNYAEMIFQSLPKKNLVSWNAMISGLAQNGKTMEVIHLFEKLKTMKDVTPDSITFLSLLLSCSDNQVPLETTMQYFKSMIEDFGIKPTVEHCCTMVRLIGQRGDVYRSKRLIHELGFDSNGSVWRAVLGACAVWKDLKLAKVAAAKVIELGAADDYVHVMMSNILASHGKWRDVREVREVMRKKGVRKETGYSWLIEMANENSSSN</sequence>